<dbReference type="EMBL" id="KB468135">
    <property type="protein sequence ID" value="PCH42813.1"/>
    <property type="molecule type" value="Genomic_DNA"/>
</dbReference>
<accession>A0A2H3JSD5</accession>
<protein>
    <submittedName>
        <fullName evidence="1">Uncharacterized protein</fullName>
    </submittedName>
</protein>
<reference evidence="1 2" key="1">
    <citation type="journal article" date="2012" name="Science">
        <title>The Paleozoic origin of enzymatic lignin decomposition reconstructed from 31 fungal genomes.</title>
        <authorList>
            <person name="Floudas D."/>
            <person name="Binder M."/>
            <person name="Riley R."/>
            <person name="Barry K."/>
            <person name="Blanchette R.A."/>
            <person name="Henrissat B."/>
            <person name="Martinez A.T."/>
            <person name="Otillar R."/>
            <person name="Spatafora J.W."/>
            <person name="Yadav J.S."/>
            <person name="Aerts A."/>
            <person name="Benoit I."/>
            <person name="Boyd A."/>
            <person name="Carlson A."/>
            <person name="Copeland A."/>
            <person name="Coutinho P.M."/>
            <person name="de Vries R.P."/>
            <person name="Ferreira P."/>
            <person name="Findley K."/>
            <person name="Foster B."/>
            <person name="Gaskell J."/>
            <person name="Glotzer D."/>
            <person name="Gorecki P."/>
            <person name="Heitman J."/>
            <person name="Hesse C."/>
            <person name="Hori C."/>
            <person name="Igarashi K."/>
            <person name="Jurgens J.A."/>
            <person name="Kallen N."/>
            <person name="Kersten P."/>
            <person name="Kohler A."/>
            <person name="Kuees U."/>
            <person name="Kumar T.K.A."/>
            <person name="Kuo A."/>
            <person name="LaButti K."/>
            <person name="Larrondo L.F."/>
            <person name="Lindquist E."/>
            <person name="Ling A."/>
            <person name="Lombard V."/>
            <person name="Lucas S."/>
            <person name="Lundell T."/>
            <person name="Martin R."/>
            <person name="McLaughlin D.J."/>
            <person name="Morgenstern I."/>
            <person name="Morin E."/>
            <person name="Murat C."/>
            <person name="Nagy L.G."/>
            <person name="Nolan M."/>
            <person name="Ohm R.A."/>
            <person name="Patyshakuliyeva A."/>
            <person name="Rokas A."/>
            <person name="Ruiz-Duenas F.J."/>
            <person name="Sabat G."/>
            <person name="Salamov A."/>
            <person name="Samejima M."/>
            <person name="Schmutz J."/>
            <person name="Slot J.C."/>
            <person name="St John F."/>
            <person name="Stenlid J."/>
            <person name="Sun H."/>
            <person name="Sun S."/>
            <person name="Syed K."/>
            <person name="Tsang A."/>
            <person name="Wiebenga A."/>
            <person name="Young D."/>
            <person name="Pisabarro A."/>
            <person name="Eastwood D.C."/>
            <person name="Martin F."/>
            <person name="Cullen D."/>
            <person name="Grigoriev I.V."/>
            <person name="Hibbett D.S."/>
        </authorList>
    </citation>
    <scope>NUCLEOTIDE SEQUENCE [LARGE SCALE GENOMIC DNA]</scope>
    <source>
        <strain evidence="1 2">MD-104</strain>
    </source>
</reference>
<organism evidence="1 2">
    <name type="scientific">Wolfiporia cocos (strain MD-104)</name>
    <name type="common">Brown rot fungus</name>
    <dbReference type="NCBI Taxonomy" id="742152"/>
    <lineage>
        <taxon>Eukaryota</taxon>
        <taxon>Fungi</taxon>
        <taxon>Dikarya</taxon>
        <taxon>Basidiomycota</taxon>
        <taxon>Agaricomycotina</taxon>
        <taxon>Agaricomycetes</taxon>
        <taxon>Polyporales</taxon>
        <taxon>Phaeolaceae</taxon>
        <taxon>Wolfiporia</taxon>
    </lineage>
</organism>
<dbReference type="Proteomes" id="UP000218811">
    <property type="component" value="Unassembled WGS sequence"/>
</dbReference>
<keyword evidence="2" id="KW-1185">Reference proteome</keyword>
<sequence>MLTVCRYNVPFNLFAFSFQLHIHAFLMIHMSKFPGVPSHPRNYIIVTIF</sequence>
<evidence type="ECO:0000313" key="2">
    <source>
        <dbReference type="Proteomes" id="UP000218811"/>
    </source>
</evidence>
<proteinExistence type="predicted"/>
<evidence type="ECO:0000313" key="1">
    <source>
        <dbReference type="EMBL" id="PCH42813.1"/>
    </source>
</evidence>
<dbReference type="AlphaFoldDB" id="A0A2H3JSD5"/>
<gene>
    <name evidence="1" type="ORF">WOLCODRAFT_152870</name>
</gene>
<dbReference type="OrthoDB" id="66726at2759"/>
<name>A0A2H3JSD5_WOLCO</name>